<dbReference type="EMBL" id="GL883007">
    <property type="protein sequence ID" value="EGG23906.1"/>
    <property type="molecule type" value="Genomic_DNA"/>
</dbReference>
<dbReference type="PANTHER" id="PTHR32134:SF169">
    <property type="entry name" value="FNIP REPEAT-CONTAINING PROTEIN-RELATED"/>
    <property type="match status" value="1"/>
</dbReference>
<dbReference type="RefSeq" id="XP_004361757.1">
    <property type="nucleotide sequence ID" value="XM_004361700.1"/>
</dbReference>
<organism evidence="1 2">
    <name type="scientific">Cavenderia fasciculata</name>
    <name type="common">Slime mold</name>
    <name type="synonym">Dictyostelium fasciculatum</name>
    <dbReference type="NCBI Taxonomy" id="261658"/>
    <lineage>
        <taxon>Eukaryota</taxon>
        <taxon>Amoebozoa</taxon>
        <taxon>Evosea</taxon>
        <taxon>Eumycetozoa</taxon>
        <taxon>Dictyostelia</taxon>
        <taxon>Acytosteliales</taxon>
        <taxon>Cavenderiaceae</taxon>
        <taxon>Cavenderia</taxon>
    </lineage>
</organism>
<reference evidence="2" key="1">
    <citation type="journal article" date="2011" name="Genome Res.">
        <title>Phylogeny-wide analysis of social amoeba genomes highlights ancient origins for complex intercellular communication.</title>
        <authorList>
            <person name="Heidel A.J."/>
            <person name="Lawal H.M."/>
            <person name="Felder M."/>
            <person name="Schilde C."/>
            <person name="Helps N.R."/>
            <person name="Tunggal B."/>
            <person name="Rivero F."/>
            <person name="John U."/>
            <person name="Schleicher M."/>
            <person name="Eichinger L."/>
            <person name="Platzer M."/>
            <person name="Noegel A.A."/>
            <person name="Schaap P."/>
            <person name="Gloeckner G."/>
        </authorList>
    </citation>
    <scope>NUCLEOTIDE SEQUENCE [LARGE SCALE GENOMIC DNA]</scope>
    <source>
        <strain evidence="2">SH3</strain>
    </source>
</reference>
<dbReference type="InterPro" id="IPR008615">
    <property type="entry name" value="FNIP"/>
</dbReference>
<protein>
    <submittedName>
        <fullName evidence="1">Uncharacterized protein</fullName>
    </submittedName>
</protein>
<dbReference type="GeneID" id="14876530"/>
<dbReference type="PANTHER" id="PTHR32134">
    <property type="entry name" value="FNIP REPEAT-CONTAINING PROTEIN"/>
    <property type="match status" value="1"/>
</dbReference>
<dbReference type="Proteomes" id="UP000007797">
    <property type="component" value="Unassembled WGS sequence"/>
</dbReference>
<gene>
    <name evidence="1" type="ORF">DFA_06044</name>
</gene>
<evidence type="ECO:0000313" key="1">
    <source>
        <dbReference type="EMBL" id="EGG23906.1"/>
    </source>
</evidence>
<evidence type="ECO:0000313" key="2">
    <source>
        <dbReference type="Proteomes" id="UP000007797"/>
    </source>
</evidence>
<dbReference type="Pfam" id="PF05725">
    <property type="entry name" value="FNIP"/>
    <property type="match status" value="2"/>
</dbReference>
<accession>F4PJY2</accession>
<dbReference type="KEGG" id="dfa:DFA_06044"/>
<proteinExistence type="predicted"/>
<name>F4PJY2_CACFS</name>
<dbReference type="AlphaFoldDB" id="F4PJY2"/>
<keyword evidence="2" id="KW-1185">Reference proteome</keyword>
<sequence>MNMDSAKLSLIDLPTIVIYSIFNWLEDDEDKVFLYLTCKRLHHYKYLTLEHYSDRNQCAHGPVERYKKVTLSGVSYYSSSIGSGSGSGGGGGGATTTIILPPKHERLYNRLKERSDRSLVTMLSLYYCSNDKNNERNVLVLDPLITCLVVDGQRPNNLLNSKNTYNLSSLTVSKGSDYDSVLRTKLGMRGDTHPNLIQLDLPVIKITSHTNNLNVGGHLLPSSLTSLSVNFSIQNGGRGMSTVNPIVDYFSNLDQSLVHLTLSLDVYDTRIKFNRFPSNLVSLSLNGFNQQLERDMFPPTTLTSLSLDEYHKLIPTGTLPNSLLRLEIKECCPDCLKGTVLPPTLTTLLVHGSLRSITVPNSVTTLIYSFKNGIVNGCGLVKLPTSLLHAEFINHFDQGKLGLKLPQGLQTLRISPLNCLEPGFIPNTVHSIQIDDFSLFNNNINNNTCNNNTQPTKLGWIPDSVESIVFKKGFDHSIRYPSGLKYIEFGESFTGRSFKTTILASEYLLPFGVETVKFGSLLEYDTLVKGVLPQSITRLYFTNVRGVLASLTTGFLGEFHQLPKDFTFPPRLEVLQFPLAYEYEMPRLPNTLLKLYLYSPTIGRNKCSLCPYWRTHQCPPLPTTHTKLINLPNYPLSMVIYIDNTYYTIHQYQQALKIQQQQQQPKKFI</sequence>
<dbReference type="InterPro" id="IPR051251">
    <property type="entry name" value="STK_FNIP-Repeat"/>
</dbReference>